<dbReference type="Proteomes" id="UP000499080">
    <property type="component" value="Unassembled WGS sequence"/>
</dbReference>
<reference evidence="1 2" key="1">
    <citation type="journal article" date="2019" name="Sci. Rep.">
        <title>Orb-weaving spider Araneus ventricosus genome elucidates the spidroin gene catalogue.</title>
        <authorList>
            <person name="Kono N."/>
            <person name="Nakamura H."/>
            <person name="Ohtoshi R."/>
            <person name="Moran D.A.P."/>
            <person name="Shinohara A."/>
            <person name="Yoshida Y."/>
            <person name="Fujiwara M."/>
            <person name="Mori M."/>
            <person name="Tomita M."/>
            <person name="Arakawa K."/>
        </authorList>
    </citation>
    <scope>NUCLEOTIDE SEQUENCE [LARGE SCALE GENOMIC DNA]</scope>
</reference>
<evidence type="ECO:0000313" key="1">
    <source>
        <dbReference type="EMBL" id="GBN67569.1"/>
    </source>
</evidence>
<organism evidence="1 2">
    <name type="scientific">Araneus ventricosus</name>
    <name type="common">Orbweaver spider</name>
    <name type="synonym">Epeira ventricosa</name>
    <dbReference type="NCBI Taxonomy" id="182803"/>
    <lineage>
        <taxon>Eukaryota</taxon>
        <taxon>Metazoa</taxon>
        <taxon>Ecdysozoa</taxon>
        <taxon>Arthropoda</taxon>
        <taxon>Chelicerata</taxon>
        <taxon>Arachnida</taxon>
        <taxon>Araneae</taxon>
        <taxon>Araneomorphae</taxon>
        <taxon>Entelegynae</taxon>
        <taxon>Araneoidea</taxon>
        <taxon>Araneidae</taxon>
        <taxon>Araneus</taxon>
    </lineage>
</organism>
<dbReference type="AlphaFoldDB" id="A0A4Y2QWT5"/>
<protein>
    <submittedName>
        <fullName evidence="1">Uncharacterized protein</fullName>
    </submittedName>
</protein>
<name>A0A4Y2QWT5_ARAVE</name>
<comment type="caution">
    <text evidence="1">The sequence shown here is derived from an EMBL/GenBank/DDBJ whole genome shotgun (WGS) entry which is preliminary data.</text>
</comment>
<dbReference type="EMBL" id="BGPR01014987">
    <property type="protein sequence ID" value="GBN67569.1"/>
    <property type="molecule type" value="Genomic_DNA"/>
</dbReference>
<sequence length="98" mass="11620">MEVIETFYSSDLISRDFLSLCKKYVGGRHFRTDGKFQQANSACLHDHDADFDRLVYGWNKCFGKYSVKQYVPVPYYVVYHFELFLSKSFLLECLLPHF</sequence>
<gene>
    <name evidence="1" type="ORF">AVEN_21723_1</name>
</gene>
<accession>A0A4Y2QWT5</accession>
<proteinExistence type="predicted"/>
<keyword evidence="2" id="KW-1185">Reference proteome</keyword>
<evidence type="ECO:0000313" key="2">
    <source>
        <dbReference type="Proteomes" id="UP000499080"/>
    </source>
</evidence>